<dbReference type="SUPFAM" id="SSF52540">
    <property type="entry name" value="P-loop containing nucleoside triphosphate hydrolases"/>
    <property type="match status" value="1"/>
</dbReference>
<dbReference type="PANTHER" id="PTHR43581:SF4">
    <property type="entry name" value="ATP_GTP PHOSPHATASE"/>
    <property type="match status" value="1"/>
</dbReference>
<feature type="domain" description="Endonuclease GajA/Old nuclease/RecF-like AAA" evidence="1">
    <location>
        <begin position="7"/>
        <end position="466"/>
    </location>
</feature>
<sequence length="712" mass="83244">MKKNDIKLVRFKVENFRSIEKSDWIEVAENSCLIGTNESGKTNLLIALWKLNPVNGEPIVPLDDFPRLLFSRYKAEGHESDIFISADFVLSIELQIKLAERYKCDQDQIKTVLVEREYSGDYHVSFPYTKIDQFESTRLLEVYEEFYQRIKLEDFYIKEDKQLQDLIFNFINELKDSIPDNFFREKHIKEVIKSVQNFKIESFGKKQKLPEFFEQNLENSLSGFINSFEGNPIKIEQDTLSEILKNIPQFVYYSDYGNLDSEIYLPRVIEDFERKDLGETARAKARTLEVLFKYVNLSPQEIFELGNDSRVIIKRINHQNNNVISETEQEKTDEEIKAWADKKRERNILLESAATQLTESFKKWWLQGNYIFQFKADGNHFRINVSDSLRPEPIELEGRSRGLQWFFSFFLVFLVETKEGHSNTVLLLDEPGLSLHPLAQYDLAKFFRKLSEDNQLIYTSHSPFLVDIDNLANVKAVYINKETGRTNITSNLRYDEKDSEKSIYPVHAALGLTVSDTLLLGCKPILVEGPSDQIYLNFIKRFLIGQGILKYTREFVFIPVGGIKGMGPVSKLVSSRDDKFPMVLLDSDKAGKDYKKGLLNGKYKDDKDLVLEVNDFLADKEYEIEDFIPHKFIITVIDRMFRGKEFFDDKYVKDEPIVDQIEKWAKENNITLELGWKVDVAREILNRSSKFYEEITPEYIEIWSKLFDKLTT</sequence>
<comment type="caution">
    <text evidence="2">The sequence shown here is derived from an EMBL/GenBank/DDBJ whole genome shotgun (WGS) entry which is preliminary data.</text>
</comment>
<evidence type="ECO:0000259" key="1">
    <source>
        <dbReference type="Pfam" id="PF13175"/>
    </source>
</evidence>
<dbReference type="InterPro" id="IPR027417">
    <property type="entry name" value="P-loop_NTPase"/>
</dbReference>
<dbReference type="Pfam" id="PF13175">
    <property type="entry name" value="AAA_15"/>
    <property type="match status" value="1"/>
</dbReference>
<dbReference type="RefSeq" id="WP_189562738.1">
    <property type="nucleotide sequence ID" value="NZ_BMXF01000001.1"/>
</dbReference>
<proteinExistence type="predicted"/>
<evidence type="ECO:0000313" key="2">
    <source>
        <dbReference type="EMBL" id="GHB54642.1"/>
    </source>
</evidence>
<evidence type="ECO:0000313" key="3">
    <source>
        <dbReference type="Proteomes" id="UP000598271"/>
    </source>
</evidence>
<dbReference type="CDD" id="cd00267">
    <property type="entry name" value="ABC_ATPase"/>
    <property type="match status" value="1"/>
</dbReference>
<dbReference type="EMBL" id="BMXF01000001">
    <property type="protein sequence ID" value="GHB54642.1"/>
    <property type="molecule type" value="Genomic_DNA"/>
</dbReference>
<keyword evidence="3" id="KW-1185">Reference proteome</keyword>
<name>A0A8J3D547_9BACT</name>
<dbReference type="Gene3D" id="3.40.50.300">
    <property type="entry name" value="P-loop containing nucleotide triphosphate hydrolases"/>
    <property type="match status" value="1"/>
</dbReference>
<organism evidence="2 3">
    <name type="scientific">Persicitalea jodogahamensis</name>
    <dbReference type="NCBI Taxonomy" id="402147"/>
    <lineage>
        <taxon>Bacteria</taxon>
        <taxon>Pseudomonadati</taxon>
        <taxon>Bacteroidota</taxon>
        <taxon>Cytophagia</taxon>
        <taxon>Cytophagales</taxon>
        <taxon>Spirosomataceae</taxon>
        <taxon>Persicitalea</taxon>
    </lineage>
</organism>
<dbReference type="InterPro" id="IPR041685">
    <property type="entry name" value="AAA_GajA/Old/RecF-like"/>
</dbReference>
<reference evidence="2 3" key="1">
    <citation type="journal article" date="2014" name="Int. J. Syst. Evol. Microbiol.">
        <title>Complete genome sequence of Corynebacterium casei LMG S-19264T (=DSM 44701T), isolated from a smear-ripened cheese.</title>
        <authorList>
            <consortium name="US DOE Joint Genome Institute (JGI-PGF)"/>
            <person name="Walter F."/>
            <person name="Albersmeier A."/>
            <person name="Kalinowski J."/>
            <person name="Ruckert C."/>
        </authorList>
    </citation>
    <scope>NUCLEOTIDE SEQUENCE [LARGE SCALE GENOMIC DNA]</scope>
    <source>
        <strain evidence="2 3">KCTC 12866</strain>
    </source>
</reference>
<dbReference type="Proteomes" id="UP000598271">
    <property type="component" value="Unassembled WGS sequence"/>
</dbReference>
<dbReference type="AlphaFoldDB" id="A0A8J3D547"/>
<dbReference type="InterPro" id="IPR051396">
    <property type="entry name" value="Bact_Antivir_Def_Nuclease"/>
</dbReference>
<protein>
    <recommendedName>
        <fullName evidence="1">Endonuclease GajA/Old nuclease/RecF-like AAA domain-containing protein</fullName>
    </recommendedName>
</protein>
<dbReference type="PANTHER" id="PTHR43581">
    <property type="entry name" value="ATP/GTP PHOSPHATASE"/>
    <property type="match status" value="1"/>
</dbReference>
<gene>
    <name evidence="2" type="ORF">GCM10007390_04650</name>
</gene>
<accession>A0A8J3D547</accession>